<evidence type="ECO:0000256" key="3">
    <source>
        <dbReference type="ARBA" id="ARBA00022448"/>
    </source>
</evidence>
<evidence type="ECO:0000313" key="12">
    <source>
        <dbReference type="Proteomes" id="UP001500166"/>
    </source>
</evidence>
<dbReference type="PIRSF" id="PIRSF016661">
    <property type="entry name" value="BioY"/>
    <property type="match status" value="1"/>
</dbReference>
<evidence type="ECO:0000256" key="2">
    <source>
        <dbReference type="ARBA" id="ARBA00010692"/>
    </source>
</evidence>
<dbReference type="InterPro" id="IPR003784">
    <property type="entry name" value="BioY"/>
</dbReference>
<sequence length="234" mass="23778">MPRTCGAPTQSSGGSPQAELDSVNMSKTTGTPRKINSFDLANIAVFAALTSVLALAPAIPVGALGVPITLQTLAVFLTGMILGGWRAFLAIVLYVVVGLLGVPIFAGFVGGPGVLAGPSVGYLLSFPFAAALVGFLAHRSVREERVRRRSGSTSATPDKRRGLGIKLFLAGVAGLILSHVLGVIGMMLVGGLSLNAAVITDLAFIPGDLIKAAAAALIAVAVHRAFPRMAGAVL</sequence>
<keyword evidence="4 8" id="KW-1003">Cell membrane</keyword>
<evidence type="ECO:0000256" key="8">
    <source>
        <dbReference type="PIRNR" id="PIRNR016661"/>
    </source>
</evidence>
<accession>A0ABP5JGH9</accession>
<comment type="caution">
    <text evidence="11">The sequence shown here is derived from an EMBL/GenBank/DDBJ whole genome shotgun (WGS) entry which is preliminary data.</text>
</comment>
<dbReference type="Gene3D" id="1.10.1760.20">
    <property type="match status" value="1"/>
</dbReference>
<comment type="subcellular location">
    <subcellularLocation>
        <location evidence="1 8">Cell membrane</location>
        <topology evidence="1 8">Multi-pass membrane protein</topology>
    </subcellularLocation>
</comment>
<feature type="transmembrane region" description="Helical" evidence="10">
    <location>
        <begin position="65"/>
        <end position="85"/>
    </location>
</feature>
<feature type="transmembrane region" description="Helical" evidence="10">
    <location>
        <begin position="209"/>
        <end position="226"/>
    </location>
</feature>
<evidence type="ECO:0000256" key="7">
    <source>
        <dbReference type="ARBA" id="ARBA00023136"/>
    </source>
</evidence>
<keyword evidence="3 8" id="KW-0813">Transport</keyword>
<reference evidence="12" key="1">
    <citation type="journal article" date="2019" name="Int. J. Syst. Evol. Microbiol.">
        <title>The Global Catalogue of Microorganisms (GCM) 10K type strain sequencing project: providing services to taxonomists for standard genome sequencing and annotation.</title>
        <authorList>
            <consortium name="The Broad Institute Genomics Platform"/>
            <consortium name="The Broad Institute Genome Sequencing Center for Infectious Disease"/>
            <person name="Wu L."/>
            <person name="Ma J."/>
        </authorList>
    </citation>
    <scope>NUCLEOTIDE SEQUENCE [LARGE SCALE GENOMIC DNA]</scope>
    <source>
        <strain evidence="12">JCM 15914</strain>
    </source>
</reference>
<evidence type="ECO:0000256" key="6">
    <source>
        <dbReference type="ARBA" id="ARBA00022989"/>
    </source>
</evidence>
<feature type="transmembrane region" description="Helical" evidence="10">
    <location>
        <begin position="167"/>
        <end position="189"/>
    </location>
</feature>
<organism evidence="11 12">
    <name type="scientific">Kocuria atrinae</name>
    <dbReference type="NCBI Taxonomy" id="592377"/>
    <lineage>
        <taxon>Bacteria</taxon>
        <taxon>Bacillati</taxon>
        <taxon>Actinomycetota</taxon>
        <taxon>Actinomycetes</taxon>
        <taxon>Micrococcales</taxon>
        <taxon>Micrococcaceae</taxon>
        <taxon>Kocuria</taxon>
    </lineage>
</organism>
<feature type="transmembrane region" description="Helical" evidence="10">
    <location>
        <begin position="40"/>
        <end position="59"/>
    </location>
</feature>
<keyword evidence="7 8" id="KW-0472">Membrane</keyword>
<protein>
    <recommendedName>
        <fullName evidence="8">Biotin transporter</fullName>
    </recommendedName>
</protein>
<evidence type="ECO:0000256" key="9">
    <source>
        <dbReference type="SAM" id="MobiDB-lite"/>
    </source>
</evidence>
<dbReference type="EMBL" id="BAAAQA010000015">
    <property type="protein sequence ID" value="GAA2116588.1"/>
    <property type="molecule type" value="Genomic_DNA"/>
</dbReference>
<dbReference type="Proteomes" id="UP001500166">
    <property type="component" value="Unassembled WGS sequence"/>
</dbReference>
<feature type="region of interest" description="Disordered" evidence="9">
    <location>
        <begin position="1"/>
        <end position="26"/>
    </location>
</feature>
<keyword evidence="12" id="KW-1185">Reference proteome</keyword>
<gene>
    <name evidence="11" type="primary">bioY</name>
    <name evidence="11" type="ORF">GCM10009824_15410</name>
</gene>
<proteinExistence type="inferred from homology"/>
<dbReference type="PANTHER" id="PTHR34295:SF4">
    <property type="entry name" value="BIOTIN TRANSPORTER BIOY-RELATED"/>
    <property type="match status" value="1"/>
</dbReference>
<evidence type="ECO:0000256" key="4">
    <source>
        <dbReference type="ARBA" id="ARBA00022475"/>
    </source>
</evidence>
<feature type="transmembrane region" description="Helical" evidence="10">
    <location>
        <begin position="92"/>
        <end position="114"/>
    </location>
</feature>
<comment type="similarity">
    <text evidence="2 8">Belongs to the BioY family.</text>
</comment>
<dbReference type="Pfam" id="PF02632">
    <property type="entry name" value="BioY"/>
    <property type="match status" value="1"/>
</dbReference>
<name>A0ABP5JGH9_9MICC</name>
<evidence type="ECO:0000256" key="10">
    <source>
        <dbReference type="SAM" id="Phobius"/>
    </source>
</evidence>
<keyword evidence="6 10" id="KW-1133">Transmembrane helix</keyword>
<evidence type="ECO:0000313" key="11">
    <source>
        <dbReference type="EMBL" id="GAA2116588.1"/>
    </source>
</evidence>
<evidence type="ECO:0000256" key="5">
    <source>
        <dbReference type="ARBA" id="ARBA00022692"/>
    </source>
</evidence>
<feature type="transmembrane region" description="Helical" evidence="10">
    <location>
        <begin position="120"/>
        <end position="138"/>
    </location>
</feature>
<keyword evidence="5 10" id="KW-0812">Transmembrane</keyword>
<dbReference type="PANTHER" id="PTHR34295">
    <property type="entry name" value="BIOTIN TRANSPORTER BIOY"/>
    <property type="match status" value="1"/>
</dbReference>
<evidence type="ECO:0000256" key="1">
    <source>
        <dbReference type="ARBA" id="ARBA00004651"/>
    </source>
</evidence>